<comment type="subcellular location">
    <subcellularLocation>
        <location evidence="9">Cell inner membrane</location>
        <topology evidence="9">Multi-pass membrane protein</topology>
    </subcellularLocation>
    <subcellularLocation>
        <location evidence="2">Membrane</location>
        <topology evidence="2">Multi-pass membrane protein</topology>
    </subcellularLocation>
</comment>
<feature type="transmembrane region" description="Helical" evidence="9">
    <location>
        <begin position="53"/>
        <end position="74"/>
    </location>
</feature>
<reference evidence="10 11" key="1">
    <citation type="journal article" date="2010" name="Nature">
        <title>Metabolic streamlining in an open-ocean nitrogen-fixing cyanobacterium.</title>
        <authorList>
            <person name="Tripp H.J."/>
            <person name="Bench S.R."/>
            <person name="Turk K.A."/>
            <person name="Foster R.A."/>
            <person name="Desany B.A."/>
            <person name="Niazi F."/>
            <person name="Affourtit J.P."/>
            <person name="Zehr J.P."/>
        </authorList>
    </citation>
    <scope>NUCLEOTIDE SEQUENCE [LARGE SCALE GENOMIC DNA]</scope>
    <source>
        <strain evidence="11">ALOHA</strain>
    </source>
</reference>
<dbReference type="GO" id="GO:0005886">
    <property type="term" value="C:plasma membrane"/>
    <property type="evidence" value="ECO:0007669"/>
    <property type="project" value="UniProtKB-SubCell"/>
</dbReference>
<evidence type="ECO:0000256" key="4">
    <source>
        <dbReference type="ARBA" id="ARBA00022519"/>
    </source>
</evidence>
<accession>D3EPH4</accession>
<feature type="transmembrane region" description="Helical" evidence="9">
    <location>
        <begin position="95"/>
        <end position="114"/>
    </location>
</feature>
<dbReference type="InterPro" id="IPR039653">
    <property type="entry name" value="Prenyltransferase"/>
</dbReference>
<dbReference type="Gene3D" id="1.10.357.140">
    <property type="entry name" value="UbiA prenyltransferase"/>
    <property type="match status" value="1"/>
</dbReference>
<dbReference type="CDD" id="cd13959">
    <property type="entry name" value="PT_UbiA_COQ2"/>
    <property type="match status" value="1"/>
</dbReference>
<evidence type="ECO:0000256" key="8">
    <source>
        <dbReference type="ARBA" id="ARBA00023136"/>
    </source>
</evidence>
<dbReference type="InterPro" id="IPR044878">
    <property type="entry name" value="UbiA_sf"/>
</dbReference>
<keyword evidence="7 9" id="KW-1133">Transmembrane helix</keyword>
<evidence type="ECO:0000256" key="1">
    <source>
        <dbReference type="ARBA" id="ARBA00001946"/>
    </source>
</evidence>
<dbReference type="Pfam" id="PF01040">
    <property type="entry name" value="UbiA"/>
    <property type="match status" value="1"/>
</dbReference>
<dbReference type="InterPro" id="IPR000537">
    <property type="entry name" value="UbiA_prenyltransferase"/>
</dbReference>
<dbReference type="RefSeq" id="WP_012954061.1">
    <property type="nucleotide sequence ID" value="NC_013771.1"/>
</dbReference>
<feature type="transmembrane region" description="Helical" evidence="9">
    <location>
        <begin position="279"/>
        <end position="296"/>
    </location>
</feature>
<comment type="catalytic activity">
    <reaction evidence="9">
        <text>all-trans-nonaprenyl diphosphate + 4-hydroxybenzoate = 4-hydroxy-3-(all-trans-nonaprenyl)benzoate + diphosphate</text>
        <dbReference type="Rhea" id="RHEA:17709"/>
        <dbReference type="ChEBI" id="CHEBI:17879"/>
        <dbReference type="ChEBI" id="CHEBI:33019"/>
        <dbReference type="ChEBI" id="CHEBI:58391"/>
        <dbReference type="ChEBI" id="CHEBI:84502"/>
        <dbReference type="EC" id="2.5.1.39"/>
    </reaction>
</comment>
<dbReference type="PROSITE" id="PS00943">
    <property type="entry name" value="UBIA"/>
    <property type="match status" value="1"/>
</dbReference>
<evidence type="ECO:0000256" key="6">
    <source>
        <dbReference type="ARBA" id="ARBA00022692"/>
    </source>
</evidence>
<dbReference type="PANTHER" id="PTHR11048">
    <property type="entry name" value="PRENYLTRANSFERASES"/>
    <property type="match status" value="1"/>
</dbReference>
<dbReference type="NCBIfam" id="TIGR01474">
    <property type="entry name" value="ubiA_proteo"/>
    <property type="match status" value="1"/>
</dbReference>
<dbReference type="HAMAP" id="MF_01635">
    <property type="entry name" value="UbiA"/>
    <property type="match status" value="1"/>
</dbReference>
<feature type="transmembrane region" description="Helical" evidence="9">
    <location>
        <begin position="120"/>
        <end position="138"/>
    </location>
</feature>
<keyword evidence="6 9" id="KW-0812">Transmembrane</keyword>
<dbReference type="PANTHER" id="PTHR11048:SF28">
    <property type="entry name" value="4-HYDROXYBENZOATE POLYPRENYLTRANSFERASE, MITOCHONDRIAL"/>
    <property type="match status" value="1"/>
</dbReference>
<dbReference type="InterPro" id="IPR006370">
    <property type="entry name" value="HB_polyprenyltransferase-like"/>
</dbReference>
<dbReference type="HOGENOM" id="CLU_034879_1_1_3"/>
<gene>
    <name evidence="9" type="primary">plqA</name>
    <name evidence="10" type="ordered locus">UCYN_06770</name>
</gene>
<sequence length="297" mass="33384">MLNSQFFLTTKSTCLAIIQLLRWDKPTGRLILMIPALWALFLASRGFPPSSLILIIILGSLSTSSAGCVINDLWDRNIDPQVKRTKNRPLASRTLSIQVGIVTAFISLVCALVLSLYLNTLSFLLCILAVPFIVCYPLAKKFFPIPQLILSLSWGFAVLISWTAVTQKLEFDTFILWAITVFWTLGFDTVYAMSDRDDDKKIGVNSSALFFGQHAENIIACIFAFTASLWAYLAINMQLNFCFWITLVIASGMWIKQCILLKSPNTPQKLYEQIFRENVYLGLILLVGIIASNTYQL</sequence>
<dbReference type="GO" id="GO:0006744">
    <property type="term" value="P:ubiquinone biosynthetic process"/>
    <property type="evidence" value="ECO:0007669"/>
    <property type="project" value="UniProtKB-UniRule"/>
</dbReference>
<dbReference type="EC" id="2.5.1.39" evidence="9"/>
<dbReference type="KEGG" id="cyu:UCYN_06770"/>
<dbReference type="Proteomes" id="UP000001405">
    <property type="component" value="Chromosome"/>
</dbReference>
<keyword evidence="11" id="KW-1185">Reference proteome</keyword>
<feature type="transmembrane region" description="Helical" evidence="9">
    <location>
        <begin position="30"/>
        <end position="47"/>
    </location>
</feature>
<comment type="similarity">
    <text evidence="3 9">Belongs to the UbiA prenyltransferase family.</text>
</comment>
<evidence type="ECO:0000256" key="7">
    <source>
        <dbReference type="ARBA" id="ARBA00022989"/>
    </source>
</evidence>
<dbReference type="OrthoDB" id="9782418at2"/>
<dbReference type="InterPro" id="IPR030470">
    <property type="entry name" value="UbiA_prenylTrfase_CS"/>
</dbReference>
<proteinExistence type="inferred from homology"/>
<keyword evidence="4 9" id="KW-0997">Cell inner membrane</keyword>
<dbReference type="AlphaFoldDB" id="D3EPH4"/>
<name>D3EPH4_ATETH</name>
<feature type="transmembrane region" description="Helical" evidence="9">
    <location>
        <begin position="241"/>
        <end position="259"/>
    </location>
</feature>
<dbReference type="Gene3D" id="1.20.120.1780">
    <property type="entry name" value="UbiA prenyltransferase"/>
    <property type="match status" value="1"/>
</dbReference>
<dbReference type="STRING" id="1453429.UCYN_06770"/>
<feature type="transmembrane region" description="Helical" evidence="9">
    <location>
        <begin position="145"/>
        <end position="162"/>
    </location>
</feature>
<dbReference type="NCBIfam" id="NF009514">
    <property type="entry name" value="PRK12873.1"/>
    <property type="match status" value="1"/>
</dbReference>
<dbReference type="GO" id="GO:0008412">
    <property type="term" value="F:4-hydroxybenzoate polyprenyltransferase activity"/>
    <property type="evidence" value="ECO:0007669"/>
    <property type="project" value="UniProtKB-UniRule"/>
</dbReference>
<evidence type="ECO:0000256" key="2">
    <source>
        <dbReference type="ARBA" id="ARBA00004141"/>
    </source>
</evidence>
<comment type="cofactor">
    <cofactor evidence="1 9">
        <name>Mg(2+)</name>
        <dbReference type="ChEBI" id="CHEBI:18420"/>
    </cofactor>
</comment>
<keyword evidence="9" id="KW-1003">Cell membrane</keyword>
<evidence type="ECO:0000313" key="11">
    <source>
        <dbReference type="Proteomes" id="UP000001405"/>
    </source>
</evidence>
<keyword evidence="8 9" id="KW-0472">Membrane</keyword>
<keyword evidence="5 9" id="KW-0808">Transferase</keyword>
<feature type="transmembrane region" description="Helical" evidence="9">
    <location>
        <begin position="174"/>
        <end position="194"/>
    </location>
</feature>
<dbReference type="EMBL" id="CP001842">
    <property type="protein sequence ID" value="ADB95374.1"/>
    <property type="molecule type" value="Genomic_DNA"/>
</dbReference>
<dbReference type="FunFam" id="1.10.357.140:FF:000008">
    <property type="entry name" value="4-hydroxybenzoate octaprenyltransferase"/>
    <property type="match status" value="1"/>
</dbReference>
<comment type="function">
    <text evidence="9">Catalyzes the prenylation of para-hydroxybenzoate (PHB) with an all-trans polyprenyl group. Mediates the second step in the final reaction sequence of plastoquinone-9 (PQ-9) biosynthesis, which is the condensation of the polyisoprenoid side chain with PHB, generating the first membrane-bound Q intermediate 4-hydroxy-3-solanesylbenzoate.</text>
</comment>
<feature type="transmembrane region" description="Helical" evidence="9">
    <location>
        <begin position="215"/>
        <end position="235"/>
    </location>
</feature>
<dbReference type="PATRIC" id="fig|713887.8.peg.631"/>
<organism evidence="11">
    <name type="scientific">Atelocyanobacterium thalassa (isolate ALOHA)</name>
    <dbReference type="NCBI Taxonomy" id="1453429"/>
    <lineage>
        <taxon>Bacteria</taxon>
        <taxon>Bacillati</taxon>
        <taxon>Cyanobacteriota</taxon>
        <taxon>Cyanophyceae</taxon>
        <taxon>Oscillatoriophycideae</taxon>
        <taxon>Chroococcales</taxon>
        <taxon>Aphanothecaceae</taxon>
        <taxon>Candidatus Atelocyanobacterium</taxon>
        <taxon>Candidatus Atelocyanobacterium thalassae</taxon>
    </lineage>
</organism>
<evidence type="ECO:0000256" key="5">
    <source>
        <dbReference type="ARBA" id="ARBA00022679"/>
    </source>
</evidence>
<evidence type="ECO:0000256" key="3">
    <source>
        <dbReference type="ARBA" id="ARBA00005985"/>
    </source>
</evidence>
<evidence type="ECO:0000313" key="10">
    <source>
        <dbReference type="EMBL" id="ADB95374.1"/>
    </source>
</evidence>
<protein>
    <recommendedName>
        <fullName evidence="9">4-hydroxybenzoate solanesyltransferase</fullName>
        <ecNumber evidence="9">2.5.1.39</ecNumber>
    </recommendedName>
    <alternativeName>
        <fullName evidence="9">4-HB polyprenyltransferase</fullName>
    </alternativeName>
</protein>
<evidence type="ECO:0000256" key="9">
    <source>
        <dbReference type="HAMAP-Rule" id="MF_01635"/>
    </source>
</evidence>
<dbReference type="FunFam" id="1.20.120.1780:FF:000001">
    <property type="entry name" value="4-hydroxybenzoate octaprenyltransferase"/>
    <property type="match status" value="1"/>
</dbReference>
<keyword evidence="9" id="KW-0460">Magnesium</keyword>